<proteinExistence type="predicted"/>
<sequence length="256" mass="27412">MPAPNDPAPYGLILSRGLPDAAGVLRLRRDLPESEWRWITRLRRHEDRLRSLVGRALVRRLLGRCLGLAPDAIPLVAEPRGKPVLAAGDPDAPSGSRHIGHFNIAHSGGLVLVGVGPGPLGVDVEHCPERVDADLWRQVTGLPLPAPRGSVAAPDPRMFCAQWVRREAVLKACGLGLAAEPGALRLADTADGEWTMVSGRPEVEGLWVRLLRSSPTHCAALCLRATASPPDDWPLKTLALSDWLDDLGDGGTALES</sequence>
<dbReference type="InterPro" id="IPR037143">
    <property type="entry name" value="4-PPantetheinyl_Trfase_dom_sf"/>
</dbReference>
<comment type="caution">
    <text evidence="3">The sequence shown here is derived from an EMBL/GenBank/DDBJ whole genome shotgun (WGS) entry which is preliminary data.</text>
</comment>
<protein>
    <recommendedName>
        <fullName evidence="2">4'-phosphopantetheinyl transferase N-terminal domain-containing protein</fullName>
    </recommendedName>
</protein>
<dbReference type="InterPro" id="IPR055066">
    <property type="entry name" value="AASDHPPT_N"/>
</dbReference>
<evidence type="ECO:0000256" key="1">
    <source>
        <dbReference type="ARBA" id="ARBA00022679"/>
    </source>
</evidence>
<dbReference type="EMBL" id="JAPWHE010000001">
    <property type="protein sequence ID" value="MCZ4328594.1"/>
    <property type="molecule type" value="Genomic_DNA"/>
</dbReference>
<dbReference type="SUPFAM" id="SSF56214">
    <property type="entry name" value="4'-phosphopantetheinyl transferase"/>
    <property type="match status" value="2"/>
</dbReference>
<organism evidence="3 4">
    <name type="scientific">Castellaniella denitrificans</name>
    <dbReference type="NCBI Taxonomy" id="56119"/>
    <lineage>
        <taxon>Bacteria</taxon>
        <taxon>Pseudomonadati</taxon>
        <taxon>Pseudomonadota</taxon>
        <taxon>Betaproteobacteria</taxon>
        <taxon>Burkholderiales</taxon>
        <taxon>Alcaligenaceae</taxon>
        <taxon>Castellaniella</taxon>
    </lineage>
</organism>
<keyword evidence="1" id="KW-0808">Transferase</keyword>
<dbReference type="Pfam" id="PF22624">
    <property type="entry name" value="AASDHPPT_N"/>
    <property type="match status" value="1"/>
</dbReference>
<dbReference type="Proteomes" id="UP001068379">
    <property type="component" value="Unassembled WGS sequence"/>
</dbReference>
<accession>A0ABT4LZW7</accession>
<dbReference type="PANTHER" id="PTHR12215:SF10">
    <property type="entry name" value="L-AMINOADIPATE-SEMIALDEHYDE DEHYDROGENASE-PHOSPHOPANTETHEINYL TRANSFERASE"/>
    <property type="match status" value="1"/>
</dbReference>
<dbReference type="RefSeq" id="WP_269355972.1">
    <property type="nucleotide sequence ID" value="NZ_JAPWHE010000001.1"/>
</dbReference>
<evidence type="ECO:0000259" key="2">
    <source>
        <dbReference type="Pfam" id="PF22624"/>
    </source>
</evidence>
<keyword evidence="4" id="KW-1185">Reference proteome</keyword>
<evidence type="ECO:0000313" key="4">
    <source>
        <dbReference type="Proteomes" id="UP001068379"/>
    </source>
</evidence>
<name>A0ABT4LZW7_9BURK</name>
<gene>
    <name evidence="3" type="ORF">O4H32_01320</name>
</gene>
<dbReference type="InterPro" id="IPR050559">
    <property type="entry name" value="P-Pant_transferase_sf"/>
</dbReference>
<reference evidence="3" key="1">
    <citation type="submission" date="2022-12" db="EMBL/GenBank/DDBJ databases">
        <title>Bacterial isolates from different developmental stages of Nematostella vectensis.</title>
        <authorList>
            <person name="Fraune S."/>
        </authorList>
    </citation>
    <scope>NUCLEOTIDE SEQUENCE</scope>
    <source>
        <strain evidence="3">G21619-S1</strain>
    </source>
</reference>
<dbReference type="Gene3D" id="3.90.470.20">
    <property type="entry name" value="4'-phosphopantetheinyl transferase domain"/>
    <property type="match status" value="1"/>
</dbReference>
<feature type="domain" description="4'-phosphopantetheinyl transferase N-terminal" evidence="2">
    <location>
        <begin position="27"/>
        <end position="113"/>
    </location>
</feature>
<evidence type="ECO:0000313" key="3">
    <source>
        <dbReference type="EMBL" id="MCZ4328594.1"/>
    </source>
</evidence>
<dbReference type="PANTHER" id="PTHR12215">
    <property type="entry name" value="PHOSPHOPANTETHEINE TRANSFERASE"/>
    <property type="match status" value="1"/>
</dbReference>